<keyword evidence="2" id="KW-1185">Reference proteome</keyword>
<evidence type="ECO:0000313" key="1">
    <source>
        <dbReference type="EMBL" id="VDI37593.1"/>
    </source>
</evidence>
<proteinExistence type="predicted"/>
<protein>
    <submittedName>
        <fullName evidence="1">Uncharacterized protein</fullName>
    </submittedName>
</protein>
<sequence length="201" mass="22847">MICGNNFQECLLFDDISSGYLNIIITIKWLVLSGIIRLKHKTYTIGCLALDHIISVILFIDEELILSDYYMAFFLSYVLSAVGSISAQEPHGPRTDNICEVRNSQNSTGEESMVDGIMNELQGICLPDNNNKTVKEIIQDTQTIINSMKMYKEIVKLNKQLKDEIQWIIKESGDEQLVSRLLGLIKRDVKGKCYNVLYIDS</sequence>
<gene>
    <name evidence="1" type="ORF">MGAL_10B078915</name>
</gene>
<accession>A0A8B6ES26</accession>
<organism evidence="1 2">
    <name type="scientific">Mytilus galloprovincialis</name>
    <name type="common">Mediterranean mussel</name>
    <dbReference type="NCBI Taxonomy" id="29158"/>
    <lineage>
        <taxon>Eukaryota</taxon>
        <taxon>Metazoa</taxon>
        <taxon>Spiralia</taxon>
        <taxon>Lophotrochozoa</taxon>
        <taxon>Mollusca</taxon>
        <taxon>Bivalvia</taxon>
        <taxon>Autobranchia</taxon>
        <taxon>Pteriomorphia</taxon>
        <taxon>Mytilida</taxon>
        <taxon>Mytiloidea</taxon>
        <taxon>Mytilidae</taxon>
        <taxon>Mytilinae</taxon>
        <taxon>Mytilus</taxon>
    </lineage>
</organism>
<dbReference type="OrthoDB" id="6205455at2759"/>
<dbReference type="AlphaFoldDB" id="A0A8B6ES26"/>
<dbReference type="Proteomes" id="UP000596742">
    <property type="component" value="Unassembled WGS sequence"/>
</dbReference>
<evidence type="ECO:0000313" key="2">
    <source>
        <dbReference type="Proteomes" id="UP000596742"/>
    </source>
</evidence>
<dbReference type="EMBL" id="UYJE01005475">
    <property type="protein sequence ID" value="VDI37593.1"/>
    <property type="molecule type" value="Genomic_DNA"/>
</dbReference>
<name>A0A8B6ES26_MYTGA</name>
<comment type="caution">
    <text evidence="1">The sequence shown here is derived from an EMBL/GenBank/DDBJ whole genome shotgun (WGS) entry which is preliminary data.</text>
</comment>
<reference evidence="1" key="1">
    <citation type="submission" date="2018-11" db="EMBL/GenBank/DDBJ databases">
        <authorList>
            <person name="Alioto T."/>
            <person name="Alioto T."/>
        </authorList>
    </citation>
    <scope>NUCLEOTIDE SEQUENCE</scope>
</reference>